<evidence type="ECO:0000256" key="1">
    <source>
        <dbReference type="SAM" id="MobiDB-lite"/>
    </source>
</evidence>
<accession>A0AAW8JIF3</accession>
<feature type="compositionally biased region" description="Basic and acidic residues" evidence="1">
    <location>
        <begin position="29"/>
        <end position="43"/>
    </location>
</feature>
<gene>
    <name evidence="3" type="ORF">RFH51_13055</name>
</gene>
<evidence type="ECO:0008006" key="5">
    <source>
        <dbReference type="Google" id="ProtNLM"/>
    </source>
</evidence>
<dbReference type="GeneID" id="84208526"/>
<name>A0AAW8JIF3_9GAMM</name>
<dbReference type="Proteomes" id="UP001243195">
    <property type="component" value="Unassembled WGS sequence"/>
</dbReference>
<dbReference type="RefSeq" id="WP_004858627.1">
    <property type="nucleotide sequence ID" value="NZ_BBLI01000027.1"/>
</dbReference>
<evidence type="ECO:0000313" key="3">
    <source>
        <dbReference type="EMBL" id="MDQ9072382.1"/>
    </source>
</evidence>
<dbReference type="AlphaFoldDB" id="A0AAW8JIF3"/>
<comment type="caution">
    <text evidence="3">The sequence shown here is derived from an EMBL/GenBank/DDBJ whole genome shotgun (WGS) entry which is preliminary data.</text>
</comment>
<dbReference type="EMBL" id="JAVIDA010000019">
    <property type="protein sequence ID" value="MDQ9072382.1"/>
    <property type="molecule type" value="Genomic_DNA"/>
</dbReference>
<sequence>MKKILSAIALTVSAAITASTAFAAAPVQHDQKVPPKHVVDKKPAPKHQAAPQPKKVVKHKADKKHEPAKKVQKQHAPSQHDHK</sequence>
<feature type="chain" id="PRO_5043488354" description="Acid shock protein" evidence="2">
    <location>
        <begin position="24"/>
        <end position="83"/>
    </location>
</feature>
<reference evidence="3" key="1">
    <citation type="submission" date="2023-08" db="EMBL/GenBank/DDBJ databases">
        <title>Emergence of clinically-relevant ST2 carbapenem-resistant Acinetobacter baumannii strains in hospital sewages in Zhejiang, East of China.</title>
        <authorList>
            <person name="Kaichao C."/>
            <person name="Zhang R."/>
        </authorList>
    </citation>
    <scope>NUCLEOTIDE SEQUENCE</scope>
    <source>
        <strain evidence="3">M-SY-60</strain>
    </source>
</reference>
<keyword evidence="2" id="KW-0732">Signal</keyword>
<proteinExistence type="predicted"/>
<protein>
    <recommendedName>
        <fullName evidence="5">Acid shock protein</fullName>
    </recommendedName>
</protein>
<feature type="signal peptide" evidence="2">
    <location>
        <begin position="1"/>
        <end position="23"/>
    </location>
</feature>
<evidence type="ECO:0000313" key="4">
    <source>
        <dbReference type="Proteomes" id="UP001243195"/>
    </source>
</evidence>
<evidence type="ECO:0000256" key="2">
    <source>
        <dbReference type="SAM" id="SignalP"/>
    </source>
</evidence>
<organism evidence="3 4">
    <name type="scientific">Acinetobacter gerneri</name>
    <dbReference type="NCBI Taxonomy" id="202952"/>
    <lineage>
        <taxon>Bacteria</taxon>
        <taxon>Pseudomonadati</taxon>
        <taxon>Pseudomonadota</taxon>
        <taxon>Gammaproteobacteria</taxon>
        <taxon>Moraxellales</taxon>
        <taxon>Moraxellaceae</taxon>
        <taxon>Acinetobacter</taxon>
    </lineage>
</organism>
<feature type="region of interest" description="Disordered" evidence="1">
    <location>
        <begin position="26"/>
        <end position="83"/>
    </location>
</feature>